<name>A0A392SCU7_9FABA</name>
<protein>
    <submittedName>
        <fullName evidence="1">Uncharacterized protein</fullName>
    </submittedName>
</protein>
<proteinExistence type="predicted"/>
<feature type="non-terminal residue" evidence="1">
    <location>
        <position position="30"/>
    </location>
</feature>
<sequence length="30" mass="3374">MSKHRQSGAVTSRFDESLCESIDQTVYLKG</sequence>
<dbReference type="Proteomes" id="UP000265520">
    <property type="component" value="Unassembled WGS sequence"/>
</dbReference>
<evidence type="ECO:0000313" key="2">
    <source>
        <dbReference type="Proteomes" id="UP000265520"/>
    </source>
</evidence>
<accession>A0A392SCU7</accession>
<keyword evidence="2" id="KW-1185">Reference proteome</keyword>
<dbReference type="EMBL" id="LXQA010358095">
    <property type="protein sequence ID" value="MCI46479.1"/>
    <property type="molecule type" value="Genomic_DNA"/>
</dbReference>
<organism evidence="1 2">
    <name type="scientific">Trifolium medium</name>
    <dbReference type="NCBI Taxonomy" id="97028"/>
    <lineage>
        <taxon>Eukaryota</taxon>
        <taxon>Viridiplantae</taxon>
        <taxon>Streptophyta</taxon>
        <taxon>Embryophyta</taxon>
        <taxon>Tracheophyta</taxon>
        <taxon>Spermatophyta</taxon>
        <taxon>Magnoliopsida</taxon>
        <taxon>eudicotyledons</taxon>
        <taxon>Gunneridae</taxon>
        <taxon>Pentapetalae</taxon>
        <taxon>rosids</taxon>
        <taxon>fabids</taxon>
        <taxon>Fabales</taxon>
        <taxon>Fabaceae</taxon>
        <taxon>Papilionoideae</taxon>
        <taxon>50 kb inversion clade</taxon>
        <taxon>NPAAA clade</taxon>
        <taxon>Hologalegina</taxon>
        <taxon>IRL clade</taxon>
        <taxon>Trifolieae</taxon>
        <taxon>Trifolium</taxon>
    </lineage>
</organism>
<reference evidence="1 2" key="1">
    <citation type="journal article" date="2018" name="Front. Plant Sci.">
        <title>Red Clover (Trifolium pratense) and Zigzag Clover (T. medium) - A Picture of Genomic Similarities and Differences.</title>
        <authorList>
            <person name="Dluhosova J."/>
            <person name="Istvanek J."/>
            <person name="Nedelnik J."/>
            <person name="Repkova J."/>
        </authorList>
    </citation>
    <scope>NUCLEOTIDE SEQUENCE [LARGE SCALE GENOMIC DNA]</scope>
    <source>
        <strain evidence="2">cv. 10/8</strain>
        <tissue evidence="1">Leaf</tissue>
    </source>
</reference>
<comment type="caution">
    <text evidence="1">The sequence shown here is derived from an EMBL/GenBank/DDBJ whole genome shotgun (WGS) entry which is preliminary data.</text>
</comment>
<evidence type="ECO:0000313" key="1">
    <source>
        <dbReference type="EMBL" id="MCI46479.1"/>
    </source>
</evidence>
<dbReference type="AlphaFoldDB" id="A0A392SCU7"/>